<feature type="transmembrane region" description="Helical" evidence="7">
    <location>
        <begin position="64"/>
        <end position="84"/>
    </location>
</feature>
<evidence type="ECO:0000256" key="2">
    <source>
        <dbReference type="ARBA" id="ARBA00022448"/>
    </source>
</evidence>
<keyword evidence="5 7" id="KW-1133">Transmembrane helix</keyword>
<dbReference type="PANTHER" id="PTHR23517:SF10">
    <property type="entry name" value="MAJOR FACILITATOR SUPERFAMILY (MFS) PROFILE DOMAIN-CONTAINING PROTEIN"/>
    <property type="match status" value="1"/>
</dbReference>
<dbReference type="InterPro" id="IPR011701">
    <property type="entry name" value="MFS"/>
</dbReference>
<dbReference type="SUPFAM" id="SSF103473">
    <property type="entry name" value="MFS general substrate transporter"/>
    <property type="match status" value="1"/>
</dbReference>
<feature type="transmembrane region" description="Helical" evidence="7">
    <location>
        <begin position="105"/>
        <end position="123"/>
    </location>
</feature>
<dbReference type="PANTHER" id="PTHR23517">
    <property type="entry name" value="RESISTANCE PROTEIN MDTM, PUTATIVE-RELATED-RELATED"/>
    <property type="match status" value="1"/>
</dbReference>
<feature type="transmembrane region" description="Helical" evidence="7">
    <location>
        <begin position="258"/>
        <end position="276"/>
    </location>
</feature>
<protein>
    <submittedName>
        <fullName evidence="9">MFS transporter</fullName>
    </submittedName>
</protein>
<name>A0ABT0VJV3_9LACO</name>
<organism evidence="9 10">
    <name type="scientific">Periweissella beninensis</name>
    <dbReference type="NCBI Taxonomy" id="504936"/>
    <lineage>
        <taxon>Bacteria</taxon>
        <taxon>Bacillati</taxon>
        <taxon>Bacillota</taxon>
        <taxon>Bacilli</taxon>
        <taxon>Lactobacillales</taxon>
        <taxon>Lactobacillaceae</taxon>
        <taxon>Periweissella</taxon>
    </lineage>
</organism>
<dbReference type="Pfam" id="PF07690">
    <property type="entry name" value="MFS_1"/>
    <property type="match status" value="1"/>
</dbReference>
<dbReference type="InterPro" id="IPR036259">
    <property type="entry name" value="MFS_trans_sf"/>
</dbReference>
<feature type="transmembrane region" description="Helical" evidence="7">
    <location>
        <begin position="170"/>
        <end position="186"/>
    </location>
</feature>
<keyword evidence="6 7" id="KW-0472">Membrane</keyword>
<proteinExistence type="predicted"/>
<sequence>MYPLLLFIIGFGDGIINTNLYAYAAMVTHHSQRKVFNLLAVTMNLGVVLGTIIVGLLYQRGVTYIFLMAALMYLGCLSLVSLHFSLPALAKVIAKKRLVFRPSKVVSAIAILVFTIYFGYVMWEAPIAVHMTNLGMSVQDYTNLWTINGLIIVFLQTVIGWLARKWSYQARVLIGSAIFAVSFLMLTTAKNYVLFICIMAILTLGEMLISPNVPIWVDNLVTENVRGQAQGFVNMMISLGRAVGPLIGGVIIEKYSYNVLFLCIFLLIMSVVLIIFMTNKVTRHNKAIDFDKS</sequence>
<evidence type="ECO:0000259" key="8">
    <source>
        <dbReference type="PROSITE" id="PS50850"/>
    </source>
</evidence>
<keyword evidence="2" id="KW-0813">Transport</keyword>
<keyword evidence="3" id="KW-1003">Cell membrane</keyword>
<keyword evidence="10" id="KW-1185">Reference proteome</keyword>
<feature type="transmembrane region" description="Helical" evidence="7">
    <location>
        <begin position="192"/>
        <end position="210"/>
    </location>
</feature>
<dbReference type="Gene3D" id="1.20.1250.20">
    <property type="entry name" value="MFS general substrate transporter like domains"/>
    <property type="match status" value="2"/>
</dbReference>
<dbReference type="PROSITE" id="PS50850">
    <property type="entry name" value="MFS"/>
    <property type="match status" value="1"/>
</dbReference>
<evidence type="ECO:0000256" key="3">
    <source>
        <dbReference type="ARBA" id="ARBA00022475"/>
    </source>
</evidence>
<comment type="subcellular location">
    <subcellularLocation>
        <location evidence="1">Cell membrane</location>
        <topology evidence="1">Multi-pass membrane protein</topology>
    </subcellularLocation>
</comment>
<dbReference type="PRINTS" id="PR01035">
    <property type="entry name" value="TCRTETA"/>
</dbReference>
<dbReference type="InterPro" id="IPR020846">
    <property type="entry name" value="MFS_dom"/>
</dbReference>
<dbReference type="InterPro" id="IPR050171">
    <property type="entry name" value="MFS_Transporters"/>
</dbReference>
<evidence type="ECO:0000313" key="9">
    <source>
        <dbReference type="EMBL" id="MCM2437915.1"/>
    </source>
</evidence>
<dbReference type="Proteomes" id="UP001057481">
    <property type="component" value="Unassembled WGS sequence"/>
</dbReference>
<evidence type="ECO:0000256" key="1">
    <source>
        <dbReference type="ARBA" id="ARBA00004651"/>
    </source>
</evidence>
<feature type="domain" description="Major facilitator superfamily (MFS) profile" evidence="8">
    <location>
        <begin position="103"/>
        <end position="293"/>
    </location>
</feature>
<gene>
    <name evidence="9" type="ORF">KAK10_08335</name>
</gene>
<feature type="transmembrane region" description="Helical" evidence="7">
    <location>
        <begin position="231"/>
        <end position="252"/>
    </location>
</feature>
<evidence type="ECO:0000256" key="6">
    <source>
        <dbReference type="ARBA" id="ARBA00023136"/>
    </source>
</evidence>
<evidence type="ECO:0000313" key="10">
    <source>
        <dbReference type="Proteomes" id="UP001057481"/>
    </source>
</evidence>
<keyword evidence="4 7" id="KW-0812">Transmembrane</keyword>
<feature type="transmembrane region" description="Helical" evidence="7">
    <location>
        <begin position="36"/>
        <end position="58"/>
    </location>
</feature>
<dbReference type="RefSeq" id="WP_205142888.1">
    <property type="nucleotide sequence ID" value="NZ_JAFBDN010000001.1"/>
</dbReference>
<evidence type="ECO:0000256" key="7">
    <source>
        <dbReference type="SAM" id="Phobius"/>
    </source>
</evidence>
<reference evidence="9" key="1">
    <citation type="submission" date="2021-04" db="EMBL/GenBank/DDBJ databases">
        <title>Taxonomic assessment of Weissella genus.</title>
        <authorList>
            <person name="Fanelli F."/>
            <person name="Chieffi D."/>
            <person name="Dell'Aquila A."/>
            <person name="Gyu-Sung C."/>
            <person name="Franz C.M.A.P."/>
            <person name="Fusco V."/>
        </authorList>
    </citation>
    <scope>NUCLEOTIDE SEQUENCE</scope>
    <source>
        <strain evidence="9">LMG 25373</strain>
    </source>
</reference>
<evidence type="ECO:0000256" key="5">
    <source>
        <dbReference type="ARBA" id="ARBA00022989"/>
    </source>
</evidence>
<dbReference type="EMBL" id="JAGMVS010000071">
    <property type="protein sequence ID" value="MCM2437915.1"/>
    <property type="molecule type" value="Genomic_DNA"/>
</dbReference>
<accession>A0ABT0VJV3</accession>
<feature type="transmembrane region" description="Helical" evidence="7">
    <location>
        <begin position="6"/>
        <end position="24"/>
    </location>
</feature>
<comment type="caution">
    <text evidence="9">The sequence shown here is derived from an EMBL/GenBank/DDBJ whole genome shotgun (WGS) entry which is preliminary data.</text>
</comment>
<evidence type="ECO:0000256" key="4">
    <source>
        <dbReference type="ARBA" id="ARBA00022692"/>
    </source>
</evidence>
<dbReference type="InterPro" id="IPR001958">
    <property type="entry name" value="Tet-R_TetA/multi-R_MdtG-like"/>
</dbReference>
<feature type="transmembrane region" description="Helical" evidence="7">
    <location>
        <begin position="143"/>
        <end position="163"/>
    </location>
</feature>